<feature type="transmembrane region" description="Helical" evidence="8">
    <location>
        <begin position="800"/>
        <end position="824"/>
    </location>
</feature>
<dbReference type="InterPro" id="IPR010920">
    <property type="entry name" value="LSM_dom_sf"/>
</dbReference>
<dbReference type="SUPFAM" id="SSF50182">
    <property type="entry name" value="Sm-like ribonucleoproteins"/>
    <property type="match status" value="1"/>
</dbReference>
<keyword evidence="7" id="KW-0175">Coiled coil</keyword>
<feature type="coiled-coil region" evidence="7">
    <location>
        <begin position="206"/>
        <end position="268"/>
    </location>
</feature>
<evidence type="ECO:0000313" key="16">
    <source>
        <dbReference type="Proteomes" id="UP001595692"/>
    </source>
</evidence>
<evidence type="ECO:0000259" key="12">
    <source>
        <dbReference type="Pfam" id="PF12795"/>
    </source>
</evidence>
<dbReference type="PANTHER" id="PTHR30347">
    <property type="entry name" value="POTASSIUM CHANNEL RELATED"/>
    <property type="match status" value="1"/>
</dbReference>
<keyword evidence="5 8" id="KW-1133">Transmembrane helix</keyword>
<evidence type="ECO:0000256" key="7">
    <source>
        <dbReference type="SAM" id="Coils"/>
    </source>
</evidence>
<feature type="domain" description="Mechanosensitive ion channel MscS porin" evidence="12">
    <location>
        <begin position="56"/>
        <end position="292"/>
    </location>
</feature>
<feature type="transmembrane region" description="Helical" evidence="8">
    <location>
        <begin position="556"/>
        <end position="582"/>
    </location>
</feature>
<keyword evidence="16" id="KW-1185">Reference proteome</keyword>
<dbReference type="InterPro" id="IPR023408">
    <property type="entry name" value="MscS_beta-dom_sf"/>
</dbReference>
<feature type="coiled-coil region" evidence="7">
    <location>
        <begin position="136"/>
        <end position="170"/>
    </location>
</feature>
<proteinExistence type="inferred from homology"/>
<sequence length="1133" mass="127129">MTHPLLTRWVALCRRHCLTPTRLLFTAMLLLAMPALSAPSTVSLPDLPTLSSVQDQLDQLSKRDALTLSEKAKREDLEKTLALLESIAKEKEKYKNQQKMLEAAPAKLQQYNSDLERLRKPVDADKLGKQLDALPLVQLDKRLTATMSEMQQAQEELAAASSQLTNLQTLPERAQVSMSQSFNRSQDIRNQLNGVGNKGELTASQRNALNAELAVLTLQLAQQQKDLDNNTTLQDLALKRQSLAGLQITQLEQEIQALQSRINSKRLNSSEQTAADALTEAKDTGNQNPVLEKELKVNQQLSERLISTTEQINLLVQENIKIKGWLERVTQTERNLNEQISMLKGSLLLSKILYQQRQMLPDAKVAIDLDEMIADLRLAQFDINQQRDQLFQRESLLDKMLQGVPFADQGTLRQELNDALDSRKELLDQLNKQLGSQLNQAINIKLNQQQLQRINSSLQFTLQQQIFWVSSNKPLDWAWFTGLPKAIKSQFDAATISFHKEEWLKKTWPLLILVVPMIVLAILLRWKRKLLRDKVSKLSKDIGRLSKDSHLHTPKALLFTGLEVLPGALLIMAAGFLFLFSGLSEPKVIWFMSLRLTAAYMAFSVLLKILRPGGMAESHFGQSPVEVAHKYRSLKYVWRSLIPLIIVATLGELEPSRLATDAIGQLVTLTMLIVTLVLIFPIFRARVGQERDILRWLAAVMLALAPIALIVLVVMGYYYTALKLTNRFIDTFYLFMAWSIIQQTAFRGLAVAARRLAHRRAVARREQLKQQEDTDTTELVEDKPISLEEVNQQSLRLTKIVLFVLFAGSFYWLWSDLVAVLSYLDSITLWHHSVGSAGSEVLQPVSLRDLLLAVTFAVTAWVLTKNLPGLLEVLVLSRMELGQGANYTITTMLSYTITSLGALAALSSLGLSWDKLQWLVAALSVGLGFGLQEIFANFVSGLIILFERPVRIGDVITLGTFSGTVSKIRIRATTVTDFDRKEIIVPNKMFITNQLTNWSLSDTTTRVILRIGVAYGSDLDKTKALLLQAAHENSRVLHDPEPVVYFLNFGASTLDHEMRMFVQELGDRNPAIDEINRRIDQLFREHGIEIAFNQVDVYVKNISTGQEQKLESNGVIAAAAAAGTPPTPAAPAP</sequence>
<dbReference type="EMBL" id="JBHSAF010000001">
    <property type="protein sequence ID" value="MFC3912349.1"/>
    <property type="molecule type" value="Genomic_DNA"/>
</dbReference>
<organism evidence="15 16">
    <name type="scientific">Pseudaeromonas sharmana</name>
    <dbReference type="NCBI Taxonomy" id="328412"/>
    <lineage>
        <taxon>Bacteria</taxon>
        <taxon>Pseudomonadati</taxon>
        <taxon>Pseudomonadota</taxon>
        <taxon>Gammaproteobacteria</taxon>
        <taxon>Aeromonadales</taxon>
        <taxon>Aeromonadaceae</taxon>
        <taxon>Pseudaeromonas</taxon>
    </lineage>
</organism>
<keyword evidence="4 8" id="KW-0812">Transmembrane</keyword>
<dbReference type="InterPro" id="IPR011014">
    <property type="entry name" value="MscS_channel_TM-2"/>
</dbReference>
<feature type="chain" id="PRO_5045062167" evidence="9">
    <location>
        <begin position="38"/>
        <end position="1133"/>
    </location>
</feature>
<feature type="transmembrane region" description="Helical" evidence="8">
    <location>
        <begin position="918"/>
        <end position="946"/>
    </location>
</feature>
<evidence type="ECO:0000256" key="6">
    <source>
        <dbReference type="ARBA" id="ARBA00023136"/>
    </source>
</evidence>
<feature type="domain" description="Mechanosensitive ion channel MscS C-terminal" evidence="13">
    <location>
        <begin position="1008"/>
        <end position="1090"/>
    </location>
</feature>
<protein>
    <submittedName>
        <fullName evidence="15">Mechanosensitive channel MscK</fullName>
    </submittedName>
</protein>
<dbReference type="RefSeq" id="WP_377150458.1">
    <property type="nucleotide sequence ID" value="NZ_JBHSAF010000001.1"/>
</dbReference>
<evidence type="ECO:0000313" key="15">
    <source>
        <dbReference type="EMBL" id="MFC3912349.1"/>
    </source>
</evidence>
<dbReference type="Pfam" id="PF21082">
    <property type="entry name" value="MS_channel_3rd"/>
    <property type="match status" value="1"/>
</dbReference>
<dbReference type="PANTHER" id="PTHR30347:SF1">
    <property type="entry name" value="MECHANOSENSITIVE CHANNEL MSCK"/>
    <property type="match status" value="1"/>
</dbReference>
<dbReference type="InterPro" id="IPR024393">
    <property type="entry name" value="MscS_porin"/>
</dbReference>
<evidence type="ECO:0000259" key="13">
    <source>
        <dbReference type="Pfam" id="PF21082"/>
    </source>
</evidence>
<name>A0ABV8CKD3_9GAMM</name>
<feature type="signal peptide" evidence="9">
    <location>
        <begin position="1"/>
        <end position="37"/>
    </location>
</feature>
<dbReference type="InterPro" id="IPR052702">
    <property type="entry name" value="MscS-like_channel"/>
</dbReference>
<evidence type="ECO:0000256" key="9">
    <source>
        <dbReference type="SAM" id="SignalP"/>
    </source>
</evidence>
<accession>A0ABV8CKD3</accession>
<feature type="domain" description="Mechanosensitive ion channel inner membrane" evidence="11">
    <location>
        <begin position="512"/>
        <end position="830"/>
    </location>
</feature>
<reference evidence="16" key="1">
    <citation type="journal article" date="2019" name="Int. J. Syst. Evol. Microbiol.">
        <title>The Global Catalogue of Microorganisms (GCM) 10K type strain sequencing project: providing services to taxonomists for standard genome sequencing and annotation.</title>
        <authorList>
            <consortium name="The Broad Institute Genomics Platform"/>
            <consortium name="The Broad Institute Genome Sequencing Center for Infectious Disease"/>
            <person name="Wu L."/>
            <person name="Ma J."/>
        </authorList>
    </citation>
    <scope>NUCLEOTIDE SEQUENCE [LARGE SCALE GENOMIC DNA]</scope>
    <source>
        <strain evidence="16">CCUG 54939</strain>
    </source>
</reference>
<dbReference type="SUPFAM" id="SSF82861">
    <property type="entry name" value="Mechanosensitive channel protein MscS (YggB), transmembrane region"/>
    <property type="match status" value="1"/>
</dbReference>
<dbReference type="Pfam" id="PF12795">
    <property type="entry name" value="MscS_porin"/>
    <property type="match status" value="1"/>
</dbReference>
<evidence type="ECO:0000256" key="5">
    <source>
        <dbReference type="ARBA" id="ARBA00022989"/>
    </source>
</evidence>
<dbReference type="InterPro" id="IPR006686">
    <property type="entry name" value="MscS_channel_CS"/>
</dbReference>
<feature type="transmembrane region" description="Helical" evidence="8">
    <location>
        <begin position="696"/>
        <end position="719"/>
    </location>
</feature>
<dbReference type="Pfam" id="PF00924">
    <property type="entry name" value="MS_channel_2nd"/>
    <property type="match status" value="1"/>
</dbReference>
<dbReference type="Gene3D" id="1.10.287.1260">
    <property type="match status" value="1"/>
</dbReference>
<dbReference type="Gene3D" id="2.30.30.60">
    <property type="match status" value="1"/>
</dbReference>
<dbReference type="Pfam" id="PF12794">
    <property type="entry name" value="MscS_TM"/>
    <property type="match status" value="1"/>
</dbReference>
<dbReference type="InterPro" id="IPR011066">
    <property type="entry name" value="MscS_channel_C_sf"/>
</dbReference>
<evidence type="ECO:0000259" key="14">
    <source>
        <dbReference type="Pfam" id="PF21088"/>
    </source>
</evidence>
<feature type="transmembrane region" description="Helical" evidence="8">
    <location>
        <begin position="663"/>
        <end position="684"/>
    </location>
</feature>
<dbReference type="InterPro" id="IPR006685">
    <property type="entry name" value="MscS_channel_2nd"/>
</dbReference>
<feature type="transmembrane region" description="Helical" evidence="8">
    <location>
        <begin position="508"/>
        <end position="526"/>
    </location>
</feature>
<comment type="caution">
    <text evidence="15">The sequence shown here is derived from an EMBL/GenBank/DDBJ whole genome shotgun (WGS) entry which is preliminary data.</text>
</comment>
<gene>
    <name evidence="15" type="primary">mscK</name>
    <name evidence="15" type="ORF">ACFOSS_02570</name>
</gene>
<feature type="domain" description="Mechanosensitive ion channel transmembrane helices 2/3" evidence="14">
    <location>
        <begin position="891"/>
        <end position="932"/>
    </location>
</feature>
<dbReference type="NCBIfam" id="NF008438">
    <property type="entry name" value="PRK11281.1"/>
    <property type="match status" value="1"/>
</dbReference>
<evidence type="ECO:0000256" key="8">
    <source>
        <dbReference type="SAM" id="Phobius"/>
    </source>
</evidence>
<dbReference type="InterPro" id="IPR025692">
    <property type="entry name" value="MscS_IM_dom1"/>
</dbReference>
<comment type="subcellular location">
    <subcellularLocation>
        <location evidence="1">Cell membrane</location>
        <topology evidence="1">Multi-pass membrane protein</topology>
    </subcellularLocation>
</comment>
<evidence type="ECO:0000256" key="2">
    <source>
        <dbReference type="ARBA" id="ARBA00008017"/>
    </source>
</evidence>
<dbReference type="InterPro" id="IPR049278">
    <property type="entry name" value="MS_channel_C"/>
</dbReference>
<feature type="transmembrane region" description="Helical" evidence="8">
    <location>
        <begin position="588"/>
        <end position="610"/>
    </location>
</feature>
<evidence type="ECO:0000259" key="11">
    <source>
        <dbReference type="Pfam" id="PF12794"/>
    </source>
</evidence>
<feature type="transmembrane region" description="Helical" evidence="8">
    <location>
        <begin position="731"/>
        <end position="750"/>
    </location>
</feature>
<feature type="domain" description="Mechanosensitive ion channel MscS" evidence="10">
    <location>
        <begin position="934"/>
        <end position="999"/>
    </location>
</feature>
<keyword evidence="9" id="KW-0732">Signal</keyword>
<dbReference type="Pfam" id="PF21088">
    <property type="entry name" value="MS_channel_1st"/>
    <property type="match status" value="1"/>
</dbReference>
<dbReference type="Gene3D" id="3.30.70.100">
    <property type="match status" value="1"/>
</dbReference>
<dbReference type="SUPFAM" id="SSF82689">
    <property type="entry name" value="Mechanosensitive channel protein MscS (YggB), C-terminal domain"/>
    <property type="match status" value="1"/>
</dbReference>
<dbReference type="PROSITE" id="PS01246">
    <property type="entry name" value="UPF0003"/>
    <property type="match status" value="1"/>
</dbReference>
<evidence type="ECO:0000256" key="3">
    <source>
        <dbReference type="ARBA" id="ARBA00022475"/>
    </source>
</evidence>
<dbReference type="Proteomes" id="UP001595692">
    <property type="component" value="Unassembled WGS sequence"/>
</dbReference>
<evidence type="ECO:0000256" key="4">
    <source>
        <dbReference type="ARBA" id="ARBA00022692"/>
    </source>
</evidence>
<keyword evidence="6 8" id="KW-0472">Membrane</keyword>
<feature type="transmembrane region" description="Helical" evidence="8">
    <location>
        <begin position="636"/>
        <end position="651"/>
    </location>
</feature>
<evidence type="ECO:0000259" key="10">
    <source>
        <dbReference type="Pfam" id="PF00924"/>
    </source>
</evidence>
<keyword evidence="3" id="KW-1003">Cell membrane</keyword>
<comment type="similarity">
    <text evidence="2">Belongs to the MscS (TC 1.A.23) family.</text>
</comment>
<evidence type="ECO:0000256" key="1">
    <source>
        <dbReference type="ARBA" id="ARBA00004651"/>
    </source>
</evidence>
<feature type="coiled-coil region" evidence="7">
    <location>
        <begin position="74"/>
        <end position="104"/>
    </location>
</feature>
<feature type="transmembrane region" description="Helical" evidence="8">
    <location>
        <begin position="884"/>
        <end position="906"/>
    </location>
</feature>
<dbReference type="InterPro" id="IPR049142">
    <property type="entry name" value="MS_channel_1st"/>
</dbReference>